<protein>
    <recommendedName>
        <fullName evidence="4">non-reducing end alpha-L-arabinofuranosidase</fullName>
        <ecNumber evidence="4">3.2.1.55</ecNumber>
    </recommendedName>
</protein>
<keyword evidence="7" id="KW-0325">Glycoprotein</keyword>
<comment type="pathway">
    <text evidence="2">Glycan metabolism; L-arabinan degradation.</text>
</comment>
<dbReference type="GO" id="GO:0046373">
    <property type="term" value="P:L-arabinose metabolic process"/>
    <property type="evidence" value="ECO:0007669"/>
    <property type="project" value="InterPro"/>
</dbReference>
<keyword evidence="5 8" id="KW-0732">Signal</keyword>
<comment type="caution">
    <text evidence="10">The sequence shown here is derived from an EMBL/GenBank/DDBJ whole genome shotgun (WGS) entry which is preliminary data.</text>
</comment>
<proteinExistence type="inferred from homology"/>
<dbReference type="SMART" id="SM00813">
    <property type="entry name" value="Alpha-L-AF_C"/>
    <property type="match status" value="1"/>
</dbReference>
<dbReference type="PANTHER" id="PTHR31776:SF0">
    <property type="entry name" value="ALPHA-L-ARABINOFURANOSIDASE 1"/>
    <property type="match status" value="1"/>
</dbReference>
<reference evidence="10 11" key="1">
    <citation type="journal article" date="2020" name="Microbiol. Resour. Announc.">
        <title>Draft Genome Sequence of a Cladosporium Species Isolated from the Mesophotic Ascidian Didemnum maculosum.</title>
        <authorList>
            <person name="Gioti A."/>
            <person name="Siaperas R."/>
            <person name="Nikolaivits E."/>
            <person name="Le Goff G."/>
            <person name="Ouazzani J."/>
            <person name="Kotoulas G."/>
            <person name="Topakas E."/>
        </authorList>
    </citation>
    <scope>NUCLEOTIDE SEQUENCE [LARGE SCALE GENOMIC DNA]</scope>
    <source>
        <strain evidence="10 11">TM138-S3</strain>
    </source>
</reference>
<dbReference type="InterPro" id="IPR055235">
    <property type="entry name" value="ASD1_cat"/>
</dbReference>
<name>A0AB34KL01_9PEZI</name>
<dbReference type="EC" id="3.2.1.55" evidence="4"/>
<feature type="domain" description="Alpha-L-arabinofuranosidase C-terminal" evidence="9">
    <location>
        <begin position="443"/>
        <end position="622"/>
    </location>
</feature>
<evidence type="ECO:0000313" key="11">
    <source>
        <dbReference type="Proteomes" id="UP000803884"/>
    </source>
</evidence>
<dbReference type="GeneID" id="96008020"/>
<evidence type="ECO:0000256" key="2">
    <source>
        <dbReference type="ARBA" id="ARBA00004834"/>
    </source>
</evidence>
<organism evidence="10 11">
    <name type="scientific">Cladosporium halotolerans</name>
    <dbReference type="NCBI Taxonomy" id="1052096"/>
    <lineage>
        <taxon>Eukaryota</taxon>
        <taxon>Fungi</taxon>
        <taxon>Dikarya</taxon>
        <taxon>Ascomycota</taxon>
        <taxon>Pezizomycotina</taxon>
        <taxon>Dothideomycetes</taxon>
        <taxon>Dothideomycetidae</taxon>
        <taxon>Cladosporiales</taxon>
        <taxon>Cladosporiaceae</taxon>
        <taxon>Cladosporium</taxon>
    </lineage>
</organism>
<evidence type="ECO:0000256" key="5">
    <source>
        <dbReference type="ARBA" id="ARBA00022729"/>
    </source>
</evidence>
<dbReference type="EMBL" id="JAAQHG020000023">
    <property type="protein sequence ID" value="KAL1584776.1"/>
    <property type="molecule type" value="Genomic_DNA"/>
</dbReference>
<evidence type="ECO:0000256" key="6">
    <source>
        <dbReference type="ARBA" id="ARBA00022801"/>
    </source>
</evidence>
<evidence type="ECO:0000259" key="9">
    <source>
        <dbReference type="SMART" id="SM00813"/>
    </source>
</evidence>
<dbReference type="PANTHER" id="PTHR31776">
    <property type="entry name" value="ALPHA-L-ARABINOFURANOSIDASE 1"/>
    <property type="match status" value="1"/>
</dbReference>
<evidence type="ECO:0000256" key="4">
    <source>
        <dbReference type="ARBA" id="ARBA00012670"/>
    </source>
</evidence>
<dbReference type="InterPro" id="IPR051563">
    <property type="entry name" value="Glycosyl_Hydrolase_51"/>
</dbReference>
<comment type="similarity">
    <text evidence="3">Belongs to the glycosyl hydrolase 51 family.</text>
</comment>
<feature type="signal peptide" evidence="8">
    <location>
        <begin position="1"/>
        <end position="18"/>
    </location>
</feature>
<keyword evidence="6" id="KW-0378">Hydrolase</keyword>
<accession>A0AB34KL01</accession>
<keyword evidence="11" id="KW-1185">Reference proteome</keyword>
<dbReference type="Pfam" id="PF06964">
    <property type="entry name" value="Alpha-L-AF_C"/>
    <property type="match status" value="1"/>
</dbReference>
<evidence type="ECO:0000256" key="3">
    <source>
        <dbReference type="ARBA" id="ARBA00007186"/>
    </source>
</evidence>
<evidence type="ECO:0000313" key="10">
    <source>
        <dbReference type="EMBL" id="KAL1584776.1"/>
    </source>
</evidence>
<evidence type="ECO:0000256" key="1">
    <source>
        <dbReference type="ARBA" id="ARBA00001462"/>
    </source>
</evidence>
<feature type="chain" id="PRO_5044222785" description="non-reducing end alpha-L-arabinofuranosidase" evidence="8">
    <location>
        <begin position="19"/>
        <end position="630"/>
    </location>
</feature>
<dbReference type="Pfam" id="PF22848">
    <property type="entry name" value="ASD1_dom"/>
    <property type="match status" value="1"/>
</dbReference>
<gene>
    <name evidence="10" type="ORF">WHR41_06577</name>
</gene>
<dbReference type="GO" id="GO:0046556">
    <property type="term" value="F:alpha-L-arabinofuranosidase activity"/>
    <property type="evidence" value="ECO:0007669"/>
    <property type="project" value="UniProtKB-EC"/>
</dbReference>
<dbReference type="Proteomes" id="UP000803884">
    <property type="component" value="Unassembled WGS sequence"/>
</dbReference>
<dbReference type="SUPFAM" id="SSF51445">
    <property type="entry name" value="(Trans)glycosidases"/>
    <property type="match status" value="1"/>
</dbReference>
<dbReference type="InterPro" id="IPR013780">
    <property type="entry name" value="Glyco_hydro_b"/>
</dbReference>
<comment type="catalytic activity">
    <reaction evidence="1">
        <text>Hydrolysis of terminal non-reducing alpha-L-arabinofuranoside residues in alpha-L-arabinosides.</text>
        <dbReference type="EC" id="3.2.1.55"/>
    </reaction>
</comment>
<dbReference type="Gene3D" id="3.20.20.80">
    <property type="entry name" value="Glycosidases"/>
    <property type="match status" value="1"/>
</dbReference>
<dbReference type="AlphaFoldDB" id="A0AB34KL01"/>
<dbReference type="InterPro" id="IPR017853">
    <property type="entry name" value="GH"/>
</dbReference>
<dbReference type="InterPro" id="IPR010720">
    <property type="entry name" value="Alpha-L-AF_C"/>
</dbReference>
<evidence type="ECO:0000256" key="8">
    <source>
        <dbReference type="SAM" id="SignalP"/>
    </source>
</evidence>
<evidence type="ECO:0000256" key="7">
    <source>
        <dbReference type="ARBA" id="ARBA00023180"/>
    </source>
</evidence>
<dbReference type="RefSeq" id="XP_069227882.1">
    <property type="nucleotide sequence ID" value="XM_069375182.1"/>
</dbReference>
<sequence length="630" mass="67359">MVRHLAGLFALAASTAAGLELKVSQSGGNASSPYLYGIMFEDISHSGDGTLYGQLLQNNGFQGVNVSIDPWKAVGQAQVRQDNATTIGKANHPTIAISAQGGANGSFGVSNPGYKGIRVLEGDYNTQFWLQGAYSGPVTVSLVNANDQSVLGSAKVDVKSESGSFTQYNTSIPVSKSASDGNNLWTLTFDAATASDGTLNLGFPLLYGETFKQRPNGLNAEVAETVNALNGSFLRFPGGNNIEGSSIDNRWKWNETLGPVQDRPGRQGNWGYPNTDGLGLIEYMEWCIDMDLAPVLDVWAGLTIGGGMVEPGAALEPYVQETMDELEFLLGDSSTPGGQYRASLGYQSPFDIPFVEVGNEDFLNNGGDSYPARFKQYYDAIHAKYPQLQIIATTAKQNGPAGVIDDLPEGVLQDVHQYLPPDQFVGNFSAFDHQPRSQPVIVGEYGSTTNNDGSTTDYPTMIGAVSEAVYAIGFERNSDVVRAAAFAPMLEHFGLRDWSPNLFGYDTTNGVTRSISYFVQQMFASNRGDKIHAVEADAGFGPVYWVASSAGGGQTFFVKMANYGASEQSVKVQLEGKTAAQLTVISAEEMESNLPGQEKVKPVVSEVQGEVGKFEVTLPAWSVAVLAAAK</sequence>
<dbReference type="Gene3D" id="2.60.40.1180">
    <property type="entry name" value="Golgi alpha-mannosidase II"/>
    <property type="match status" value="1"/>
</dbReference>